<sequence length="287" mass="33305">MPMPPETSKRPLVAQRWKRQALVSAALLTLLGSCMGPSAWHNWKAKQQRERAYAMWQERCKKSGEFIHKTVENVEGVYLVNVRTTTNFGEQFELDDPYGHDSTDERYIQNFLRGYHHQRPRETPPGRDETPRIGYDFVEAFDPTDGKLYRFKGRVDQPWLRDKSYGEWVREFVLDRTAITQRTARYGVKFEDISTHEEREHWIAGSSLKVIDLQTQEVIAERIGYMVDWAQGNRSGRRSPWLFAADNACPSFVPPHLVNQGSYGSQSQAGQTLVFTEKVLKPSHREQ</sequence>
<evidence type="ECO:0000313" key="1">
    <source>
        <dbReference type="EMBL" id="MDT9000309.1"/>
    </source>
</evidence>
<comment type="caution">
    <text evidence="1">The sequence shown here is derived from an EMBL/GenBank/DDBJ whole genome shotgun (WGS) entry which is preliminary data.</text>
</comment>
<reference evidence="1" key="1">
    <citation type="submission" date="2023-09" db="EMBL/GenBank/DDBJ databases">
        <title>Paucibacter sp. APW11 Genome sequencing and assembly.</title>
        <authorList>
            <person name="Kim I."/>
        </authorList>
    </citation>
    <scope>NUCLEOTIDE SEQUENCE</scope>
    <source>
        <strain evidence="1">APW11</strain>
    </source>
</reference>
<gene>
    <name evidence="1" type="ORF">RQP53_13630</name>
</gene>
<proteinExistence type="predicted"/>
<dbReference type="EMBL" id="JAVXZY010000005">
    <property type="protein sequence ID" value="MDT9000309.1"/>
    <property type="molecule type" value="Genomic_DNA"/>
</dbReference>
<organism evidence="1 2">
    <name type="scientific">Roseateles aquae</name>
    <dbReference type="NCBI Taxonomy" id="3077235"/>
    <lineage>
        <taxon>Bacteria</taxon>
        <taxon>Pseudomonadati</taxon>
        <taxon>Pseudomonadota</taxon>
        <taxon>Betaproteobacteria</taxon>
        <taxon>Burkholderiales</taxon>
        <taxon>Sphaerotilaceae</taxon>
        <taxon>Roseateles</taxon>
    </lineage>
</organism>
<protein>
    <submittedName>
        <fullName evidence="1">Uncharacterized protein</fullName>
    </submittedName>
</protein>
<keyword evidence="2" id="KW-1185">Reference proteome</keyword>
<name>A0ABU3PCK6_9BURK</name>
<accession>A0ABU3PCK6</accession>
<evidence type="ECO:0000313" key="2">
    <source>
        <dbReference type="Proteomes" id="UP001246372"/>
    </source>
</evidence>
<dbReference type="Proteomes" id="UP001246372">
    <property type="component" value="Unassembled WGS sequence"/>
</dbReference>